<feature type="region of interest" description="Disordered" evidence="6">
    <location>
        <begin position="1"/>
        <end position="33"/>
    </location>
</feature>
<evidence type="ECO:0000259" key="8">
    <source>
        <dbReference type="PROSITE" id="PS50850"/>
    </source>
</evidence>
<organism evidence="10">
    <name type="scientific">Micromonas pusilla (strain CCMP1545)</name>
    <name type="common">Picoplanktonic green alga</name>
    <dbReference type="NCBI Taxonomy" id="564608"/>
    <lineage>
        <taxon>Eukaryota</taxon>
        <taxon>Viridiplantae</taxon>
        <taxon>Chlorophyta</taxon>
        <taxon>Mamiellophyceae</taxon>
        <taxon>Mamiellales</taxon>
        <taxon>Mamiellaceae</taxon>
        <taxon>Micromonas</taxon>
    </lineage>
</organism>
<evidence type="ECO:0000256" key="3">
    <source>
        <dbReference type="ARBA" id="ARBA00022692"/>
    </source>
</evidence>
<dbReference type="OMA" id="VATICFT"/>
<name>C1MTY5_MICPC</name>
<evidence type="ECO:0000256" key="6">
    <source>
        <dbReference type="SAM" id="MobiDB-lite"/>
    </source>
</evidence>
<evidence type="ECO:0000256" key="2">
    <source>
        <dbReference type="ARBA" id="ARBA00022448"/>
    </source>
</evidence>
<evidence type="ECO:0000256" key="4">
    <source>
        <dbReference type="ARBA" id="ARBA00022989"/>
    </source>
</evidence>
<dbReference type="PANTHER" id="PTHR23504">
    <property type="entry name" value="MAJOR FACILITATOR SUPERFAMILY DOMAIN-CONTAINING PROTEIN 10"/>
    <property type="match status" value="1"/>
</dbReference>
<evidence type="ECO:0000313" key="9">
    <source>
        <dbReference type="EMBL" id="EEH56536.1"/>
    </source>
</evidence>
<dbReference type="PRINTS" id="PR01035">
    <property type="entry name" value="TCRTETA"/>
</dbReference>
<dbReference type="InterPro" id="IPR001958">
    <property type="entry name" value="Tet-R_TetA/multi-R_MdtG-like"/>
</dbReference>
<comment type="subcellular location">
    <subcellularLocation>
        <location evidence="1">Membrane</location>
        <topology evidence="1">Multi-pass membrane protein</topology>
    </subcellularLocation>
</comment>
<feature type="region of interest" description="Disordered" evidence="6">
    <location>
        <begin position="309"/>
        <end position="329"/>
    </location>
</feature>
<feature type="transmembrane region" description="Helical" evidence="7">
    <location>
        <begin position="394"/>
        <end position="413"/>
    </location>
</feature>
<keyword evidence="5 7" id="KW-0472">Membrane</keyword>
<dbReference type="InterPro" id="IPR020846">
    <property type="entry name" value="MFS_dom"/>
</dbReference>
<dbReference type="Gene3D" id="1.20.1250.20">
    <property type="entry name" value="MFS general substrate transporter like domains"/>
    <property type="match status" value="1"/>
</dbReference>
<feature type="transmembrane region" description="Helical" evidence="7">
    <location>
        <begin position="163"/>
        <end position="181"/>
    </location>
</feature>
<keyword evidence="2" id="KW-0813">Transport</keyword>
<keyword evidence="10" id="KW-1185">Reference proteome</keyword>
<evidence type="ECO:0000256" key="5">
    <source>
        <dbReference type="ARBA" id="ARBA00023136"/>
    </source>
</evidence>
<dbReference type="eggNOG" id="ENOG502S27F">
    <property type="taxonomic scope" value="Eukaryota"/>
</dbReference>
<evidence type="ECO:0000256" key="7">
    <source>
        <dbReference type="SAM" id="Phobius"/>
    </source>
</evidence>
<dbReference type="GO" id="GO:0016020">
    <property type="term" value="C:membrane"/>
    <property type="evidence" value="ECO:0007669"/>
    <property type="project" value="UniProtKB-SubCell"/>
</dbReference>
<dbReference type="PANTHER" id="PTHR23504:SF15">
    <property type="entry name" value="MAJOR FACILITATOR SUPERFAMILY (MFS) PROFILE DOMAIN-CONTAINING PROTEIN"/>
    <property type="match status" value="1"/>
</dbReference>
<feature type="transmembrane region" description="Helical" evidence="7">
    <location>
        <begin position="494"/>
        <end position="518"/>
    </location>
</feature>
<dbReference type="SUPFAM" id="SSF103473">
    <property type="entry name" value="MFS general substrate transporter"/>
    <property type="match status" value="1"/>
</dbReference>
<dbReference type="AlphaFoldDB" id="C1MTY5"/>
<feature type="transmembrane region" description="Helical" evidence="7">
    <location>
        <begin position="281"/>
        <end position="303"/>
    </location>
</feature>
<dbReference type="GO" id="GO:0022857">
    <property type="term" value="F:transmembrane transporter activity"/>
    <property type="evidence" value="ECO:0007669"/>
    <property type="project" value="InterPro"/>
</dbReference>
<dbReference type="RefSeq" id="XP_003059404.1">
    <property type="nucleotide sequence ID" value="XM_003059358.1"/>
</dbReference>
<protein>
    <submittedName>
        <fullName evidence="9">Major facilitator superfamily</fullName>
    </submittedName>
</protein>
<feature type="transmembrane region" description="Helical" evidence="7">
    <location>
        <begin position="466"/>
        <end position="488"/>
    </location>
</feature>
<accession>C1MTY5</accession>
<dbReference type="KEGG" id="mpp:MICPUCDRAFT_40088"/>
<sequence>MTPSSPLALERRSSAGAVSGRRASRRVVDRSAPLGRNDRGCRVLLLRATPRRRDDAARVAVLAAESAGSGRDERHVATTSCSSDATATIRDGTRRRRARGRRAAIARASAASSSSPLSSADWRQNVSVACVMLAVFLHLLGFTVTGPITPGLVTHFALRASDVGVLTAAYPLGMFGALFAWPRLSDRVGRKPILVLSLLGVGAGLVSQAHCVAAGWSLKTFLALRVASGACAGASPVVKAYLADAASPEDLPQWMAWREASCTLAFIVGPTLGGLLFHGSSLHACIAVTGWASIAAAALVAVVMREAPRSATDDGGGGSSWKRTAADEETETVPVRPLLECDEDRVQCEEVIYTADELNSGGDDIGVYGGRSIRARAAAATQGKREAAAAPLCPLGRGLVAAVSTICLTSFMYNAGQSSFDSFFPVYASGTLGMGPREIGGTLTSLSAVSFGVSAFLFAKITKTIGLTLTTAVGLALVSAGLFALSFAGGAGPVAAVCAATLYVAGIPLFTPAVPILLMQCVPKNKRGAVMGIDSAVNSVARILTPVLLGRYYSGDVGACFFAAGCVVATATVLVIARRVMVMGTGGWFANGSAR</sequence>
<dbReference type="Pfam" id="PF07690">
    <property type="entry name" value="MFS_1"/>
    <property type="match status" value="1"/>
</dbReference>
<dbReference type="PROSITE" id="PS50850">
    <property type="entry name" value="MFS"/>
    <property type="match status" value="1"/>
</dbReference>
<dbReference type="InterPro" id="IPR036259">
    <property type="entry name" value="MFS_trans_sf"/>
</dbReference>
<evidence type="ECO:0000313" key="10">
    <source>
        <dbReference type="Proteomes" id="UP000001876"/>
    </source>
</evidence>
<dbReference type="OrthoDB" id="10262656at2759"/>
<feature type="transmembrane region" description="Helical" evidence="7">
    <location>
        <begin position="555"/>
        <end position="577"/>
    </location>
</feature>
<evidence type="ECO:0000256" key="1">
    <source>
        <dbReference type="ARBA" id="ARBA00004141"/>
    </source>
</evidence>
<keyword evidence="3 7" id="KW-0812">Transmembrane</keyword>
<dbReference type="EMBL" id="GG663740">
    <property type="protein sequence ID" value="EEH56536.1"/>
    <property type="molecule type" value="Genomic_DNA"/>
</dbReference>
<dbReference type="GeneID" id="9684844"/>
<feature type="transmembrane region" description="Helical" evidence="7">
    <location>
        <begin position="126"/>
        <end position="143"/>
    </location>
</feature>
<feature type="domain" description="Major facilitator superfamily (MFS) profile" evidence="8">
    <location>
        <begin position="127"/>
        <end position="581"/>
    </location>
</feature>
<dbReference type="InterPro" id="IPR011701">
    <property type="entry name" value="MFS"/>
</dbReference>
<feature type="transmembrane region" description="Helical" evidence="7">
    <location>
        <begin position="193"/>
        <end position="216"/>
    </location>
</feature>
<gene>
    <name evidence="9" type="ORF">MICPUCDRAFT_40088</name>
</gene>
<reference evidence="9 10" key="1">
    <citation type="journal article" date="2009" name="Science">
        <title>Green evolution and dynamic adaptations revealed by genomes of the marine picoeukaryotes Micromonas.</title>
        <authorList>
            <person name="Worden A.Z."/>
            <person name="Lee J.H."/>
            <person name="Mock T."/>
            <person name="Rouze P."/>
            <person name="Simmons M.P."/>
            <person name="Aerts A.L."/>
            <person name="Allen A.E."/>
            <person name="Cuvelier M.L."/>
            <person name="Derelle E."/>
            <person name="Everett M.V."/>
            <person name="Foulon E."/>
            <person name="Grimwood J."/>
            <person name="Gundlach H."/>
            <person name="Henrissat B."/>
            <person name="Napoli C."/>
            <person name="McDonald S.M."/>
            <person name="Parker M.S."/>
            <person name="Rombauts S."/>
            <person name="Salamov A."/>
            <person name="Von Dassow P."/>
            <person name="Badger J.H."/>
            <person name="Coutinho P.M."/>
            <person name="Demir E."/>
            <person name="Dubchak I."/>
            <person name="Gentemann C."/>
            <person name="Eikrem W."/>
            <person name="Gready J.E."/>
            <person name="John U."/>
            <person name="Lanier W."/>
            <person name="Lindquist E.A."/>
            <person name="Lucas S."/>
            <person name="Mayer K.F."/>
            <person name="Moreau H."/>
            <person name="Not F."/>
            <person name="Otillar R."/>
            <person name="Panaud O."/>
            <person name="Pangilinan J."/>
            <person name="Paulsen I."/>
            <person name="Piegu B."/>
            <person name="Poliakov A."/>
            <person name="Robbens S."/>
            <person name="Schmutz J."/>
            <person name="Toulza E."/>
            <person name="Wyss T."/>
            <person name="Zelensky A."/>
            <person name="Zhou K."/>
            <person name="Armbrust E.V."/>
            <person name="Bhattacharya D."/>
            <person name="Goodenough U.W."/>
            <person name="Van de Peer Y."/>
            <person name="Grigoriev I.V."/>
        </authorList>
    </citation>
    <scope>NUCLEOTIDE SEQUENCE [LARGE SCALE GENOMIC DNA]</scope>
    <source>
        <strain evidence="9 10">CCMP1545</strain>
    </source>
</reference>
<keyword evidence="4 7" id="KW-1133">Transmembrane helix</keyword>
<dbReference type="Proteomes" id="UP000001876">
    <property type="component" value="Unassembled WGS sequence"/>
</dbReference>
<feature type="transmembrane region" description="Helical" evidence="7">
    <location>
        <begin position="439"/>
        <end position="459"/>
    </location>
</feature>
<proteinExistence type="predicted"/>